<evidence type="ECO:0000313" key="6">
    <source>
        <dbReference type="EMBL" id="MCS7480426.1"/>
    </source>
</evidence>
<keyword evidence="4" id="KW-0804">Transcription</keyword>
<accession>A0A9X2VPE3</accession>
<dbReference type="InterPro" id="IPR036388">
    <property type="entry name" value="WH-like_DNA-bd_sf"/>
</dbReference>
<protein>
    <submittedName>
        <fullName evidence="6">LysR family transcriptional regulator</fullName>
    </submittedName>
</protein>
<comment type="caution">
    <text evidence="6">The sequence shown here is derived from an EMBL/GenBank/DDBJ whole genome shotgun (WGS) entry which is preliminary data.</text>
</comment>
<dbReference type="PROSITE" id="PS50931">
    <property type="entry name" value="HTH_LYSR"/>
    <property type="match status" value="1"/>
</dbReference>
<dbReference type="CDD" id="cd08414">
    <property type="entry name" value="PBP2_LTTR_aromatics_like"/>
    <property type="match status" value="1"/>
</dbReference>
<evidence type="ECO:0000313" key="7">
    <source>
        <dbReference type="Proteomes" id="UP001141259"/>
    </source>
</evidence>
<dbReference type="GO" id="GO:0032993">
    <property type="term" value="C:protein-DNA complex"/>
    <property type="evidence" value="ECO:0007669"/>
    <property type="project" value="TreeGrafter"/>
</dbReference>
<dbReference type="PRINTS" id="PR00039">
    <property type="entry name" value="HTHLYSR"/>
</dbReference>
<dbReference type="AlphaFoldDB" id="A0A9X2VPE3"/>
<evidence type="ECO:0000256" key="4">
    <source>
        <dbReference type="ARBA" id="ARBA00023163"/>
    </source>
</evidence>
<dbReference type="InterPro" id="IPR036390">
    <property type="entry name" value="WH_DNA-bd_sf"/>
</dbReference>
<comment type="similarity">
    <text evidence="1">Belongs to the LysR transcriptional regulatory family.</text>
</comment>
<evidence type="ECO:0000256" key="3">
    <source>
        <dbReference type="ARBA" id="ARBA00023125"/>
    </source>
</evidence>
<dbReference type="Gene3D" id="1.10.10.10">
    <property type="entry name" value="Winged helix-like DNA-binding domain superfamily/Winged helix DNA-binding domain"/>
    <property type="match status" value="1"/>
</dbReference>
<gene>
    <name evidence="6" type="ORF">NZH93_26525</name>
</gene>
<keyword evidence="7" id="KW-1185">Reference proteome</keyword>
<evidence type="ECO:0000256" key="1">
    <source>
        <dbReference type="ARBA" id="ARBA00009437"/>
    </source>
</evidence>
<sequence>MVTPSEPFVDLDMRRVRYFLAVAEHEHFGRAASDLRVAQPSLSRQIRLLEREVGVRLIDRTTRGSRLTEAGKVFQREAEVLLRSVSRTVMSTRAAAQPGWITIGYATDLIITPVTREMRDRYPRTEVRALHLAWDEPATALLERRVDVVVARLPVPTDGLHVTVLYEEPRVLVVSLDHRLAGKESVTLDDIADEPLPRMPDPEWNRFWRVDPRPDGRRAPDGPLVRTIEDKLELIAANQAVSIAPAGIRASSLRPDLTTIPLEGVAPGQVVVVSRAADRCPLVTAFRELAATYLSNPARRRPG</sequence>
<name>A0A9X2VPE3_9PSEU</name>
<dbReference type="SUPFAM" id="SSF46785">
    <property type="entry name" value="Winged helix' DNA-binding domain"/>
    <property type="match status" value="1"/>
</dbReference>
<dbReference type="Proteomes" id="UP001141259">
    <property type="component" value="Unassembled WGS sequence"/>
</dbReference>
<dbReference type="Pfam" id="PF00126">
    <property type="entry name" value="HTH_1"/>
    <property type="match status" value="1"/>
</dbReference>
<evidence type="ECO:0000256" key="2">
    <source>
        <dbReference type="ARBA" id="ARBA00023015"/>
    </source>
</evidence>
<dbReference type="GO" id="GO:0003677">
    <property type="term" value="F:DNA binding"/>
    <property type="evidence" value="ECO:0007669"/>
    <property type="project" value="UniProtKB-KW"/>
</dbReference>
<dbReference type="PANTHER" id="PTHR30346:SF0">
    <property type="entry name" value="HCA OPERON TRANSCRIPTIONAL ACTIVATOR HCAR"/>
    <property type="match status" value="1"/>
</dbReference>
<evidence type="ECO:0000259" key="5">
    <source>
        <dbReference type="PROSITE" id="PS50931"/>
    </source>
</evidence>
<dbReference type="GO" id="GO:0003700">
    <property type="term" value="F:DNA-binding transcription factor activity"/>
    <property type="evidence" value="ECO:0007669"/>
    <property type="project" value="InterPro"/>
</dbReference>
<feature type="domain" description="HTH lysR-type" evidence="5">
    <location>
        <begin position="11"/>
        <end position="68"/>
    </location>
</feature>
<dbReference type="Gene3D" id="3.40.190.10">
    <property type="entry name" value="Periplasmic binding protein-like II"/>
    <property type="match status" value="2"/>
</dbReference>
<keyword evidence="3" id="KW-0238">DNA-binding</keyword>
<dbReference type="SUPFAM" id="SSF53850">
    <property type="entry name" value="Periplasmic binding protein-like II"/>
    <property type="match status" value="1"/>
</dbReference>
<reference evidence="6" key="1">
    <citation type="submission" date="2022-08" db="EMBL/GenBank/DDBJ databases">
        <authorList>
            <person name="Tistechok S."/>
            <person name="Samborskyy M."/>
            <person name="Roman I."/>
        </authorList>
    </citation>
    <scope>NUCLEOTIDE SEQUENCE</scope>
    <source>
        <strain evidence="6">DSM 103496</strain>
    </source>
</reference>
<dbReference type="InterPro" id="IPR005119">
    <property type="entry name" value="LysR_subst-bd"/>
</dbReference>
<dbReference type="InterPro" id="IPR000847">
    <property type="entry name" value="LysR_HTH_N"/>
</dbReference>
<dbReference type="Pfam" id="PF03466">
    <property type="entry name" value="LysR_substrate"/>
    <property type="match status" value="1"/>
</dbReference>
<dbReference type="RefSeq" id="WP_259625917.1">
    <property type="nucleotide sequence ID" value="NZ_JANYMP010000013.1"/>
</dbReference>
<dbReference type="PANTHER" id="PTHR30346">
    <property type="entry name" value="TRANSCRIPTIONAL DUAL REGULATOR HCAR-RELATED"/>
    <property type="match status" value="1"/>
</dbReference>
<proteinExistence type="inferred from homology"/>
<dbReference type="EMBL" id="JANYMP010000013">
    <property type="protein sequence ID" value="MCS7480426.1"/>
    <property type="molecule type" value="Genomic_DNA"/>
</dbReference>
<dbReference type="FunFam" id="1.10.10.10:FF:000001">
    <property type="entry name" value="LysR family transcriptional regulator"/>
    <property type="match status" value="1"/>
</dbReference>
<keyword evidence="2" id="KW-0805">Transcription regulation</keyword>
<organism evidence="6 7">
    <name type="scientific">Umezawaea endophytica</name>
    <dbReference type="NCBI Taxonomy" id="1654476"/>
    <lineage>
        <taxon>Bacteria</taxon>
        <taxon>Bacillati</taxon>
        <taxon>Actinomycetota</taxon>
        <taxon>Actinomycetes</taxon>
        <taxon>Pseudonocardiales</taxon>
        <taxon>Pseudonocardiaceae</taxon>
        <taxon>Umezawaea</taxon>
    </lineage>
</organism>